<organism evidence="2 3">
    <name type="scientific">Anopheles culicifacies</name>
    <dbReference type="NCBI Taxonomy" id="139723"/>
    <lineage>
        <taxon>Eukaryota</taxon>
        <taxon>Metazoa</taxon>
        <taxon>Ecdysozoa</taxon>
        <taxon>Arthropoda</taxon>
        <taxon>Hexapoda</taxon>
        <taxon>Insecta</taxon>
        <taxon>Pterygota</taxon>
        <taxon>Neoptera</taxon>
        <taxon>Endopterygota</taxon>
        <taxon>Diptera</taxon>
        <taxon>Nematocera</taxon>
        <taxon>Culicoidea</taxon>
        <taxon>Culicidae</taxon>
        <taxon>Anophelinae</taxon>
        <taxon>Anopheles</taxon>
        <taxon>culicifacies species complex</taxon>
    </lineage>
</organism>
<dbReference type="AlphaFoldDB" id="A0A182MT23"/>
<reference evidence="2" key="2">
    <citation type="submission" date="2020-05" db="UniProtKB">
        <authorList>
            <consortium name="EnsemblMetazoa"/>
        </authorList>
    </citation>
    <scope>IDENTIFICATION</scope>
    <source>
        <strain evidence="2">A-37</strain>
    </source>
</reference>
<feature type="region of interest" description="Disordered" evidence="1">
    <location>
        <begin position="1"/>
        <end position="21"/>
    </location>
</feature>
<evidence type="ECO:0000313" key="3">
    <source>
        <dbReference type="Proteomes" id="UP000075883"/>
    </source>
</evidence>
<dbReference type="EnsemblMetazoa" id="ACUA025611-RA">
    <property type="protein sequence ID" value="ACUA025611-PA"/>
    <property type="gene ID" value="ACUA025611"/>
</dbReference>
<dbReference type="Proteomes" id="UP000075883">
    <property type="component" value="Unassembled WGS sequence"/>
</dbReference>
<keyword evidence="3" id="KW-1185">Reference proteome</keyword>
<dbReference type="VEuPathDB" id="VectorBase:ACUA025611"/>
<name>A0A182MT23_9DIPT</name>
<proteinExistence type="predicted"/>
<evidence type="ECO:0000256" key="1">
    <source>
        <dbReference type="SAM" id="MobiDB-lite"/>
    </source>
</evidence>
<evidence type="ECO:0000313" key="2">
    <source>
        <dbReference type="EnsemblMetazoa" id="ACUA025611-PA"/>
    </source>
</evidence>
<feature type="compositionally biased region" description="Polar residues" evidence="1">
    <location>
        <begin position="43"/>
        <end position="52"/>
    </location>
</feature>
<sequence length="116" mass="12166">MGCNTSQEIPSYGGGQKTTDSAAALGELLEGDIEEVGSEAENESPSCSSTRFGSPFGFEQQQQPTVPVPIRFQLFVGAIGTFTTVSVAIRLCVHPHPVRNGLSRAGGTTSFQGFSL</sequence>
<accession>A0A182MT23</accession>
<dbReference type="EMBL" id="AXCM01006844">
    <property type="status" value="NOT_ANNOTATED_CDS"/>
    <property type="molecule type" value="Genomic_DNA"/>
</dbReference>
<protein>
    <submittedName>
        <fullName evidence="2">Uncharacterized protein</fullName>
    </submittedName>
</protein>
<reference evidence="3" key="1">
    <citation type="submission" date="2013-09" db="EMBL/GenBank/DDBJ databases">
        <title>The Genome Sequence of Anopheles culicifacies species A.</title>
        <authorList>
            <consortium name="The Broad Institute Genomics Platform"/>
            <person name="Neafsey D.E."/>
            <person name="Besansky N."/>
            <person name="Howell P."/>
            <person name="Walton C."/>
            <person name="Young S.K."/>
            <person name="Zeng Q."/>
            <person name="Gargeya S."/>
            <person name="Fitzgerald M."/>
            <person name="Haas B."/>
            <person name="Abouelleil A."/>
            <person name="Allen A.W."/>
            <person name="Alvarado L."/>
            <person name="Arachchi H.M."/>
            <person name="Berlin A.M."/>
            <person name="Chapman S.B."/>
            <person name="Gainer-Dewar J."/>
            <person name="Goldberg J."/>
            <person name="Griggs A."/>
            <person name="Gujja S."/>
            <person name="Hansen M."/>
            <person name="Howarth C."/>
            <person name="Imamovic A."/>
            <person name="Ireland A."/>
            <person name="Larimer J."/>
            <person name="McCowan C."/>
            <person name="Murphy C."/>
            <person name="Pearson M."/>
            <person name="Poon T.W."/>
            <person name="Priest M."/>
            <person name="Roberts A."/>
            <person name="Saif S."/>
            <person name="Shea T."/>
            <person name="Sisk P."/>
            <person name="Sykes S."/>
            <person name="Wortman J."/>
            <person name="Nusbaum C."/>
            <person name="Birren B."/>
        </authorList>
    </citation>
    <scope>NUCLEOTIDE SEQUENCE [LARGE SCALE GENOMIC DNA]</scope>
    <source>
        <strain evidence="3">A-37</strain>
    </source>
</reference>
<feature type="region of interest" description="Disordered" evidence="1">
    <location>
        <begin position="35"/>
        <end position="60"/>
    </location>
</feature>